<gene>
    <name evidence="2" type="ORF">BJ554DRAFT_3879</name>
</gene>
<accession>A0A8H7ZNT4</accession>
<evidence type="ECO:0008006" key="4">
    <source>
        <dbReference type="Google" id="ProtNLM"/>
    </source>
</evidence>
<evidence type="ECO:0000256" key="1">
    <source>
        <dbReference type="SAM" id="MobiDB-lite"/>
    </source>
</evidence>
<sequence>MSTRSACEQRDRTKHGHHGPTAVKSAVNRLSGRSTVEFKYNTSLTDFKHKHPGADKLDCRTHGECRKTNPRKRPAHVRGNRTAQTLYPRSKMLFRDRQAANPLPSPPRKHAKSTCAACLSARGRCVRRNRGRGAPHGCSASKKKEVAFPEPTETENHTPEPATPVEAVLALKQRYSSLEEVFEVYTAFARRAGFSVRHGIAVHVKKKKGNAVKSYGWRVRVRG</sequence>
<comment type="caution">
    <text evidence="2">The sequence shown here is derived from an EMBL/GenBank/DDBJ whole genome shotgun (WGS) entry which is preliminary data.</text>
</comment>
<proteinExistence type="predicted"/>
<dbReference type="AlphaFoldDB" id="A0A8H7ZNT4"/>
<feature type="region of interest" description="Disordered" evidence="1">
    <location>
        <begin position="131"/>
        <end position="161"/>
    </location>
</feature>
<protein>
    <recommendedName>
        <fullName evidence="4">FAR1 domain-containing protein</fullName>
    </recommendedName>
</protein>
<reference evidence="2 3" key="1">
    <citation type="journal article" name="Sci. Rep.">
        <title>Genome-scale phylogenetic analyses confirm Olpidium as the closest living zoosporic fungus to the non-flagellated, terrestrial fungi.</title>
        <authorList>
            <person name="Chang Y."/>
            <person name="Rochon D."/>
            <person name="Sekimoto S."/>
            <person name="Wang Y."/>
            <person name="Chovatia M."/>
            <person name="Sandor L."/>
            <person name="Salamov A."/>
            <person name="Grigoriev I.V."/>
            <person name="Stajich J.E."/>
            <person name="Spatafora J.W."/>
        </authorList>
    </citation>
    <scope>NUCLEOTIDE SEQUENCE [LARGE SCALE GENOMIC DNA]</scope>
    <source>
        <strain evidence="2">S191</strain>
    </source>
</reference>
<organism evidence="2 3">
    <name type="scientific">Olpidium bornovanus</name>
    <dbReference type="NCBI Taxonomy" id="278681"/>
    <lineage>
        <taxon>Eukaryota</taxon>
        <taxon>Fungi</taxon>
        <taxon>Fungi incertae sedis</taxon>
        <taxon>Olpidiomycota</taxon>
        <taxon>Olpidiomycotina</taxon>
        <taxon>Olpidiomycetes</taxon>
        <taxon>Olpidiales</taxon>
        <taxon>Olpidiaceae</taxon>
        <taxon>Olpidium</taxon>
    </lineage>
</organism>
<feature type="region of interest" description="Disordered" evidence="1">
    <location>
        <begin position="1"/>
        <end position="25"/>
    </location>
</feature>
<name>A0A8H7ZNT4_9FUNG</name>
<dbReference type="Proteomes" id="UP000673691">
    <property type="component" value="Unassembled WGS sequence"/>
</dbReference>
<evidence type="ECO:0000313" key="2">
    <source>
        <dbReference type="EMBL" id="KAG5456393.1"/>
    </source>
</evidence>
<evidence type="ECO:0000313" key="3">
    <source>
        <dbReference type="Proteomes" id="UP000673691"/>
    </source>
</evidence>
<dbReference type="EMBL" id="JAEFCI010011815">
    <property type="protein sequence ID" value="KAG5456393.1"/>
    <property type="molecule type" value="Genomic_DNA"/>
</dbReference>
<keyword evidence="3" id="KW-1185">Reference proteome</keyword>